<comment type="subunit">
    <text evidence="7">Heterodimer of an alpha and a beta chain.</text>
</comment>
<dbReference type="EC" id="1.2.4.1" evidence="2 7"/>
<dbReference type="InterPro" id="IPR050642">
    <property type="entry name" value="PDH_E1_Alpha_Subunit"/>
</dbReference>
<keyword evidence="4 7" id="KW-0560">Oxidoreductase</keyword>
<dbReference type="AlphaFoldDB" id="A0A1M4WRF8"/>
<evidence type="ECO:0000313" key="10">
    <source>
        <dbReference type="Proteomes" id="UP000184334"/>
    </source>
</evidence>
<evidence type="ECO:0000256" key="7">
    <source>
        <dbReference type="RuleBase" id="RU361139"/>
    </source>
</evidence>
<feature type="domain" description="Dehydrogenase E1 component" evidence="8">
    <location>
        <begin position="18"/>
        <end position="313"/>
    </location>
</feature>
<evidence type="ECO:0000256" key="6">
    <source>
        <dbReference type="ARBA" id="ARBA00023317"/>
    </source>
</evidence>
<dbReference type="NCBIfam" id="TIGR03182">
    <property type="entry name" value="PDH_E1_alph_y"/>
    <property type="match status" value="1"/>
</dbReference>
<gene>
    <name evidence="7" type="primary">pdhA</name>
    <name evidence="9" type="ORF">SAMN02745164_01248</name>
</gene>
<dbReference type="InterPro" id="IPR017597">
    <property type="entry name" value="Pyrv_DH_E1_asu_subgrp-y"/>
</dbReference>
<dbReference type="Pfam" id="PF00676">
    <property type="entry name" value="E1_dh"/>
    <property type="match status" value="1"/>
</dbReference>
<evidence type="ECO:0000313" key="9">
    <source>
        <dbReference type="EMBL" id="SHE83780.1"/>
    </source>
</evidence>
<comment type="function">
    <text evidence="7">The pyruvate dehydrogenase complex catalyzes the overall conversion of pyruvate to acetyl-CoA and CO(2).</text>
</comment>
<comment type="caution">
    <text evidence="9">The sequence shown here is derived from an EMBL/GenBank/DDBJ whole genome shotgun (WGS) entry which is preliminary data.</text>
</comment>
<dbReference type="OrthoDB" id="9766715at2"/>
<name>A0A1M4WRF8_MARH1</name>
<evidence type="ECO:0000256" key="2">
    <source>
        <dbReference type="ARBA" id="ARBA00012281"/>
    </source>
</evidence>
<reference evidence="9" key="1">
    <citation type="submission" date="2016-11" db="EMBL/GenBank/DDBJ databases">
        <authorList>
            <person name="Varghese N."/>
            <person name="Submissions S."/>
        </authorList>
    </citation>
    <scope>NUCLEOTIDE SEQUENCE [LARGE SCALE GENOMIC DNA]</scope>
    <source>
        <strain evidence="9">DSM 16785</strain>
    </source>
</reference>
<protein>
    <recommendedName>
        <fullName evidence="3 7">Pyruvate dehydrogenase E1 component subunit alpha</fullName>
        <ecNumber evidence="2 7">1.2.4.1</ecNumber>
    </recommendedName>
</protein>
<dbReference type="CDD" id="cd02000">
    <property type="entry name" value="TPP_E1_PDC_ADC_BCADC"/>
    <property type="match status" value="1"/>
</dbReference>
<dbReference type="InterPro" id="IPR029061">
    <property type="entry name" value="THDP-binding"/>
</dbReference>
<dbReference type="EMBL" id="FQUI01000017">
    <property type="protein sequence ID" value="SHE83780.1"/>
    <property type="molecule type" value="Genomic_DNA"/>
</dbReference>
<dbReference type="SUPFAM" id="SSF52518">
    <property type="entry name" value="Thiamin diphosphate-binding fold (THDP-binding)"/>
    <property type="match status" value="1"/>
</dbReference>
<comment type="catalytic activity">
    <reaction evidence="7">
        <text>N(6)-[(R)-lipoyl]-L-lysyl-[protein] + pyruvate + H(+) = N(6)-[(R)-S(8)-acetyldihydrolipoyl]-L-lysyl-[protein] + CO2</text>
        <dbReference type="Rhea" id="RHEA:19189"/>
        <dbReference type="Rhea" id="RHEA-COMP:10474"/>
        <dbReference type="Rhea" id="RHEA-COMP:10478"/>
        <dbReference type="ChEBI" id="CHEBI:15361"/>
        <dbReference type="ChEBI" id="CHEBI:15378"/>
        <dbReference type="ChEBI" id="CHEBI:16526"/>
        <dbReference type="ChEBI" id="CHEBI:83099"/>
        <dbReference type="ChEBI" id="CHEBI:83111"/>
        <dbReference type="EC" id="1.2.4.1"/>
    </reaction>
</comment>
<dbReference type="PANTHER" id="PTHR11516:SF60">
    <property type="entry name" value="PYRUVATE DEHYDROGENASE E1 COMPONENT SUBUNIT ALPHA"/>
    <property type="match status" value="1"/>
</dbReference>
<dbReference type="Proteomes" id="UP000184334">
    <property type="component" value="Unassembled WGS sequence"/>
</dbReference>
<dbReference type="InterPro" id="IPR001017">
    <property type="entry name" value="DH_E1"/>
</dbReference>
<organism evidence="9 10">
    <name type="scientific">Marinitoga hydrogenitolerans (strain DSM 16785 / JCM 12826 / AT1271)</name>
    <dbReference type="NCBI Taxonomy" id="1122195"/>
    <lineage>
        <taxon>Bacteria</taxon>
        <taxon>Thermotogati</taxon>
        <taxon>Thermotogota</taxon>
        <taxon>Thermotogae</taxon>
        <taxon>Petrotogales</taxon>
        <taxon>Petrotogaceae</taxon>
        <taxon>Marinitoga</taxon>
    </lineage>
</organism>
<evidence type="ECO:0000256" key="3">
    <source>
        <dbReference type="ARBA" id="ARBA00014159"/>
    </source>
</evidence>
<evidence type="ECO:0000256" key="1">
    <source>
        <dbReference type="ARBA" id="ARBA00001964"/>
    </source>
</evidence>
<dbReference type="PANTHER" id="PTHR11516">
    <property type="entry name" value="PYRUVATE DEHYDROGENASE E1 COMPONENT, ALPHA SUBUNIT BACTERIAL AND ORGANELLAR"/>
    <property type="match status" value="1"/>
</dbReference>
<comment type="cofactor">
    <cofactor evidence="1 7">
        <name>thiamine diphosphate</name>
        <dbReference type="ChEBI" id="CHEBI:58937"/>
    </cofactor>
</comment>
<evidence type="ECO:0000259" key="8">
    <source>
        <dbReference type="Pfam" id="PF00676"/>
    </source>
</evidence>
<dbReference type="RefSeq" id="WP_072864573.1">
    <property type="nucleotide sequence ID" value="NZ_FQUI01000017.1"/>
</dbReference>
<evidence type="ECO:0000256" key="5">
    <source>
        <dbReference type="ARBA" id="ARBA00023052"/>
    </source>
</evidence>
<dbReference type="Gene3D" id="3.40.50.970">
    <property type="match status" value="1"/>
</dbReference>
<dbReference type="FunFam" id="3.40.50.970:FF:000013">
    <property type="entry name" value="Pyruvate dehydrogenase E1 component subunit alpha"/>
    <property type="match status" value="1"/>
</dbReference>
<accession>A0A1M4WRF8</accession>
<keyword evidence="6 7" id="KW-0670">Pyruvate</keyword>
<sequence length="323" mass="36214">MKDLKNYDTNLLKDLLFKMLLIRRFEEKAAQAYGLKKIGGFLHLYIGEEAVAVGSISNLDMTKDYVAAAYRDHGHALATDLDPNSLMAELYGKITGCSKGKGGSMHFFDYEKHFFGGNGIVGAQIPVATGIGLKIKYNKEDGVVLCYFGDGAIHQGAFHESLNLAKIWNLPVVYICENNHYGMGTDYRRVSAIDDFSIMANSYAMDGKQVNGMDVLEVYEATKEAIEIAKNGTPVLLEAKTYRFKGHSMSDPAKYRTKEELEKYKQKDPIVSFKELLKENNIISEEDFLEIDKQCKKIAKDAAKFAEESPEPDLDELYTDIYA</sequence>
<keyword evidence="5 7" id="KW-0786">Thiamine pyrophosphate</keyword>
<keyword evidence="10" id="KW-1185">Reference proteome</keyword>
<evidence type="ECO:0000256" key="4">
    <source>
        <dbReference type="ARBA" id="ARBA00023002"/>
    </source>
</evidence>
<proteinExistence type="predicted"/>
<dbReference type="GO" id="GO:0004739">
    <property type="term" value="F:pyruvate dehydrogenase (acetyl-transferring) activity"/>
    <property type="evidence" value="ECO:0007669"/>
    <property type="project" value="UniProtKB-UniRule"/>
</dbReference>
<dbReference type="STRING" id="1122195.SAMN02745164_01248"/>
<dbReference type="GO" id="GO:0006086">
    <property type="term" value="P:pyruvate decarboxylation to acetyl-CoA"/>
    <property type="evidence" value="ECO:0007669"/>
    <property type="project" value="InterPro"/>
</dbReference>